<evidence type="ECO:0000313" key="14">
    <source>
        <dbReference type="Proteomes" id="UP000002058"/>
    </source>
</evidence>
<dbReference type="InParanoid" id="C4JIP7"/>
<keyword evidence="7" id="KW-0547">Nucleotide-binding</keyword>
<evidence type="ECO:0000256" key="3">
    <source>
        <dbReference type="ARBA" id="ARBA00013025"/>
    </source>
</evidence>
<organism evidence="13 14">
    <name type="scientific">Uncinocarpus reesii (strain UAMH 1704)</name>
    <dbReference type="NCBI Taxonomy" id="336963"/>
    <lineage>
        <taxon>Eukaryota</taxon>
        <taxon>Fungi</taxon>
        <taxon>Dikarya</taxon>
        <taxon>Ascomycota</taxon>
        <taxon>Pezizomycotina</taxon>
        <taxon>Eurotiomycetes</taxon>
        <taxon>Eurotiomycetidae</taxon>
        <taxon>Onygenales</taxon>
        <taxon>Onygenaceae</taxon>
        <taxon>Uncinocarpus</taxon>
    </lineage>
</organism>
<evidence type="ECO:0000256" key="11">
    <source>
        <dbReference type="ARBA" id="ARBA00030876"/>
    </source>
</evidence>
<reference evidence="14" key="1">
    <citation type="journal article" date="2009" name="Genome Res.">
        <title>Comparative genomic analyses of the human fungal pathogens Coccidioides and their relatives.</title>
        <authorList>
            <person name="Sharpton T.J."/>
            <person name="Stajich J.E."/>
            <person name="Rounsley S.D."/>
            <person name="Gardner M.J."/>
            <person name="Wortman J.R."/>
            <person name="Jordar V.S."/>
            <person name="Maiti R."/>
            <person name="Kodira C.D."/>
            <person name="Neafsey D.E."/>
            <person name="Zeng Q."/>
            <person name="Hung C.-Y."/>
            <person name="McMahan C."/>
            <person name="Muszewska A."/>
            <person name="Grynberg M."/>
            <person name="Mandel M.A."/>
            <person name="Kellner E.M."/>
            <person name="Barker B.M."/>
            <person name="Galgiani J.N."/>
            <person name="Orbach M.J."/>
            <person name="Kirkland T.N."/>
            <person name="Cole G.T."/>
            <person name="Henn M.R."/>
            <person name="Birren B.W."/>
            <person name="Taylor J.W."/>
        </authorList>
    </citation>
    <scope>NUCLEOTIDE SEQUENCE [LARGE SCALE GENOMIC DNA]</scope>
    <source>
        <strain evidence="14">UAMH 1704</strain>
    </source>
</reference>
<dbReference type="SUPFAM" id="SSF53623">
    <property type="entry name" value="MurD-like peptide ligases, catalytic domain"/>
    <property type="match status" value="1"/>
</dbReference>
<evidence type="ECO:0000256" key="12">
    <source>
        <dbReference type="ARBA" id="ARBA00047493"/>
    </source>
</evidence>
<dbReference type="STRING" id="336963.C4JIP7"/>
<evidence type="ECO:0000256" key="2">
    <source>
        <dbReference type="ARBA" id="ARBA00008276"/>
    </source>
</evidence>
<dbReference type="Gene3D" id="3.40.1190.10">
    <property type="entry name" value="Mur-like, catalytic domain"/>
    <property type="match status" value="1"/>
</dbReference>
<gene>
    <name evidence="13" type="ORF">UREG_02908</name>
</gene>
<proteinExistence type="inferred from homology"/>
<dbReference type="Proteomes" id="UP000002058">
    <property type="component" value="Unassembled WGS sequence"/>
</dbReference>
<dbReference type="OrthoDB" id="4203955at2759"/>
<dbReference type="InterPro" id="IPR001645">
    <property type="entry name" value="Folylpolyglutamate_synth"/>
</dbReference>
<name>C4JIP7_UNCRE</name>
<dbReference type="EMBL" id="CH476615">
    <property type="protein sequence ID" value="EEP78059.1"/>
    <property type="molecule type" value="Genomic_DNA"/>
</dbReference>
<evidence type="ECO:0000256" key="1">
    <source>
        <dbReference type="ARBA" id="ARBA00005150"/>
    </source>
</evidence>
<dbReference type="PANTHER" id="PTHR11136">
    <property type="entry name" value="FOLYLPOLYGLUTAMATE SYNTHASE-RELATED"/>
    <property type="match status" value="1"/>
</dbReference>
<dbReference type="HOGENOM" id="CLU_015869_0_1_1"/>
<keyword evidence="9" id="KW-0460">Magnesium</keyword>
<dbReference type="GO" id="GO:0005524">
    <property type="term" value="F:ATP binding"/>
    <property type="evidence" value="ECO:0007669"/>
    <property type="project" value="UniProtKB-KW"/>
</dbReference>
<keyword evidence="5" id="KW-0436">Ligase</keyword>
<evidence type="ECO:0000256" key="6">
    <source>
        <dbReference type="ARBA" id="ARBA00022723"/>
    </source>
</evidence>
<dbReference type="GO" id="GO:0046872">
    <property type="term" value="F:metal ion binding"/>
    <property type="evidence" value="ECO:0007669"/>
    <property type="project" value="UniProtKB-KW"/>
</dbReference>
<keyword evidence="4" id="KW-0554">One-carbon metabolism</keyword>
<accession>C4JIP7</accession>
<dbReference type="eggNOG" id="KOG2525">
    <property type="taxonomic scope" value="Eukaryota"/>
</dbReference>
<comment type="similarity">
    <text evidence="2">Belongs to the folylpolyglutamate synthase family.</text>
</comment>
<evidence type="ECO:0000256" key="4">
    <source>
        <dbReference type="ARBA" id="ARBA00022563"/>
    </source>
</evidence>
<dbReference type="KEGG" id="ure:UREG_02908"/>
<evidence type="ECO:0000256" key="7">
    <source>
        <dbReference type="ARBA" id="ARBA00022741"/>
    </source>
</evidence>
<dbReference type="InterPro" id="IPR036565">
    <property type="entry name" value="Mur-like_cat_sf"/>
</dbReference>
<comment type="catalytic activity">
    <reaction evidence="12">
        <text>(6S)-5,6,7,8-tetrahydrofolyl-(gamma-L-Glu)(n) + L-glutamate + ATP = (6S)-5,6,7,8-tetrahydrofolyl-(gamma-L-Glu)(n+1) + ADP + phosphate + H(+)</text>
        <dbReference type="Rhea" id="RHEA:10580"/>
        <dbReference type="Rhea" id="RHEA-COMP:14738"/>
        <dbReference type="Rhea" id="RHEA-COMP:14740"/>
        <dbReference type="ChEBI" id="CHEBI:15378"/>
        <dbReference type="ChEBI" id="CHEBI:29985"/>
        <dbReference type="ChEBI" id="CHEBI:30616"/>
        <dbReference type="ChEBI" id="CHEBI:43474"/>
        <dbReference type="ChEBI" id="CHEBI:141005"/>
        <dbReference type="ChEBI" id="CHEBI:456216"/>
        <dbReference type="EC" id="6.3.2.17"/>
    </reaction>
</comment>
<dbReference type="AlphaFoldDB" id="C4JIP7"/>
<dbReference type="SUPFAM" id="SSF53244">
    <property type="entry name" value="MurD-like peptide ligases, peptide-binding domain"/>
    <property type="match status" value="1"/>
</dbReference>
<evidence type="ECO:0000313" key="13">
    <source>
        <dbReference type="EMBL" id="EEP78059.1"/>
    </source>
</evidence>
<dbReference type="InterPro" id="IPR036615">
    <property type="entry name" value="Mur_ligase_C_dom_sf"/>
</dbReference>
<keyword evidence="6" id="KW-0479">Metal-binding</keyword>
<dbReference type="PANTHER" id="PTHR11136:SF5">
    <property type="entry name" value="FOLYLPOLYGLUTAMATE SYNTHASE, MITOCHONDRIAL"/>
    <property type="match status" value="1"/>
</dbReference>
<dbReference type="EC" id="6.3.2.17" evidence="3"/>
<dbReference type="VEuPathDB" id="FungiDB:UREG_02908"/>
<dbReference type="GO" id="GO:0006730">
    <property type="term" value="P:one-carbon metabolic process"/>
    <property type="evidence" value="ECO:0007669"/>
    <property type="project" value="UniProtKB-KW"/>
</dbReference>
<evidence type="ECO:0000256" key="5">
    <source>
        <dbReference type="ARBA" id="ARBA00022598"/>
    </source>
</evidence>
<dbReference type="Gene3D" id="3.90.190.20">
    <property type="entry name" value="Mur ligase, C-terminal domain"/>
    <property type="match status" value="1"/>
</dbReference>
<dbReference type="GO" id="GO:0005739">
    <property type="term" value="C:mitochondrion"/>
    <property type="evidence" value="ECO:0007669"/>
    <property type="project" value="TreeGrafter"/>
</dbReference>
<evidence type="ECO:0000256" key="8">
    <source>
        <dbReference type="ARBA" id="ARBA00022840"/>
    </source>
</evidence>
<dbReference type="GO" id="GO:0005829">
    <property type="term" value="C:cytosol"/>
    <property type="evidence" value="ECO:0007669"/>
    <property type="project" value="TreeGrafter"/>
</dbReference>
<evidence type="ECO:0000256" key="9">
    <source>
        <dbReference type="ARBA" id="ARBA00022842"/>
    </source>
</evidence>
<dbReference type="GeneID" id="8443524"/>
<dbReference type="OMA" id="VENFKWA"/>
<dbReference type="GO" id="GO:0004326">
    <property type="term" value="F:tetrahydrofolylpolyglutamate synthase activity"/>
    <property type="evidence" value="ECO:0007669"/>
    <property type="project" value="UniProtKB-EC"/>
</dbReference>
<protein>
    <recommendedName>
        <fullName evidence="3">tetrahydrofolate synthase</fullName>
        <ecNumber evidence="3">6.3.2.17</ecNumber>
    </recommendedName>
    <alternativeName>
        <fullName evidence="11">Folylpoly-gamma-glutamate synthetase</fullName>
    </alternativeName>
    <alternativeName>
        <fullName evidence="10">Tetrahydrofolylpolyglutamate synthase</fullName>
    </alternativeName>
</protein>
<dbReference type="UniPathway" id="UPA00850"/>
<dbReference type="NCBIfam" id="TIGR01499">
    <property type="entry name" value="folC"/>
    <property type="match status" value="1"/>
</dbReference>
<sequence length="344" mass="37660">MPLDIDQNAGGARQPRYLQLLTLLAFHTFIREEVDAAIFEVHHGGEYDATNVIRKPVVTGITSLGMDHVGQLGPTLETIAWHKAGIFKPGAPAFSVTQEPGPTGVMSKRALDKGTNLTFVSTKDCFPTGGGAVSVPVQRLNASLALELTEAFLRIKAPGHTMSDEDIHRGVENFSLIGRFEIIDERNLQWFVDGAHNVLSLEQTAEWFARNTSAPNTHKTGHTLIFSQLSPERDGVTLVRSLAHALLRNNVKPENVIFTTYQEKEDKSIVPNVQAPATPFHDLCTLYSSVWKELDPQATVTSEPTIERAVNLARQIGGGREDGMQVLVTGSLHMVGGALRFLRP</sequence>
<keyword evidence="8" id="KW-0067">ATP-binding</keyword>
<evidence type="ECO:0000256" key="10">
    <source>
        <dbReference type="ARBA" id="ARBA00030592"/>
    </source>
</evidence>
<keyword evidence="14" id="KW-1185">Reference proteome</keyword>
<dbReference type="RefSeq" id="XP_002543392.1">
    <property type="nucleotide sequence ID" value="XM_002543346.1"/>
</dbReference>
<comment type="pathway">
    <text evidence="1">Cofactor biosynthesis; tetrahydrofolylpolyglutamate biosynthesis.</text>
</comment>